<name>A0ABP8RRJ1_9PSEU</name>
<evidence type="ECO:0000256" key="1">
    <source>
        <dbReference type="SAM" id="MobiDB-lite"/>
    </source>
</evidence>
<accession>A0ABP8RRJ1</accession>
<comment type="caution">
    <text evidence="2">The sequence shown here is derived from an EMBL/GenBank/DDBJ whole genome shotgun (WGS) entry which is preliminary data.</text>
</comment>
<dbReference type="EMBL" id="BAABGT010000032">
    <property type="protein sequence ID" value="GAA4546332.1"/>
    <property type="molecule type" value="Genomic_DNA"/>
</dbReference>
<sequence length="69" mass="7098">MFDPVPSGMLVGAAPEQFTERDATAVDHSKESCLDAPTLTDQPTAYSDSSAGIAGSAHAGGADRRFQGE</sequence>
<organism evidence="2 3">
    <name type="scientific">Pseudonocardia xishanensis</name>
    <dbReference type="NCBI Taxonomy" id="630995"/>
    <lineage>
        <taxon>Bacteria</taxon>
        <taxon>Bacillati</taxon>
        <taxon>Actinomycetota</taxon>
        <taxon>Actinomycetes</taxon>
        <taxon>Pseudonocardiales</taxon>
        <taxon>Pseudonocardiaceae</taxon>
        <taxon>Pseudonocardia</taxon>
    </lineage>
</organism>
<feature type="compositionally biased region" description="Basic and acidic residues" evidence="1">
    <location>
        <begin position="22"/>
        <end position="33"/>
    </location>
</feature>
<feature type="compositionally biased region" description="Low complexity" evidence="1">
    <location>
        <begin position="45"/>
        <end position="60"/>
    </location>
</feature>
<reference evidence="3" key="1">
    <citation type="journal article" date="2019" name="Int. J. Syst. Evol. Microbiol.">
        <title>The Global Catalogue of Microorganisms (GCM) 10K type strain sequencing project: providing services to taxonomists for standard genome sequencing and annotation.</title>
        <authorList>
            <consortium name="The Broad Institute Genomics Platform"/>
            <consortium name="The Broad Institute Genome Sequencing Center for Infectious Disease"/>
            <person name="Wu L."/>
            <person name="Ma J."/>
        </authorList>
    </citation>
    <scope>NUCLEOTIDE SEQUENCE [LARGE SCALE GENOMIC DNA]</scope>
    <source>
        <strain evidence="3">JCM 17906</strain>
    </source>
</reference>
<protein>
    <recommendedName>
        <fullName evidence="4">ATP-grasp target RiPP</fullName>
    </recommendedName>
</protein>
<evidence type="ECO:0000313" key="3">
    <source>
        <dbReference type="Proteomes" id="UP001501598"/>
    </source>
</evidence>
<keyword evidence="3" id="KW-1185">Reference proteome</keyword>
<dbReference type="Proteomes" id="UP001501598">
    <property type="component" value="Unassembled WGS sequence"/>
</dbReference>
<feature type="region of interest" description="Disordered" evidence="1">
    <location>
        <begin position="22"/>
        <end position="69"/>
    </location>
</feature>
<proteinExistence type="predicted"/>
<evidence type="ECO:0008006" key="4">
    <source>
        <dbReference type="Google" id="ProtNLM"/>
    </source>
</evidence>
<gene>
    <name evidence="2" type="ORF">GCM10023175_28300</name>
</gene>
<evidence type="ECO:0000313" key="2">
    <source>
        <dbReference type="EMBL" id="GAA4546332.1"/>
    </source>
</evidence>